<keyword evidence="1" id="KW-1133">Transmembrane helix</keyword>
<name>A0A6J5L2U4_9CAUD</name>
<reference evidence="2" key="1">
    <citation type="submission" date="2020-04" db="EMBL/GenBank/DDBJ databases">
        <authorList>
            <person name="Chiriac C."/>
            <person name="Salcher M."/>
            <person name="Ghai R."/>
            <person name="Kavagutti S V."/>
        </authorList>
    </citation>
    <scope>NUCLEOTIDE SEQUENCE</scope>
</reference>
<feature type="transmembrane region" description="Helical" evidence="1">
    <location>
        <begin position="27"/>
        <end position="48"/>
    </location>
</feature>
<proteinExistence type="predicted"/>
<dbReference type="EMBL" id="LR796213">
    <property type="protein sequence ID" value="CAB4127636.1"/>
    <property type="molecule type" value="Genomic_DNA"/>
</dbReference>
<accession>A0A6J5L2U4</accession>
<evidence type="ECO:0000256" key="1">
    <source>
        <dbReference type="SAM" id="Phobius"/>
    </source>
</evidence>
<evidence type="ECO:0000313" key="2">
    <source>
        <dbReference type="EMBL" id="CAB4127636.1"/>
    </source>
</evidence>
<keyword evidence="1" id="KW-0812">Transmembrane</keyword>
<protein>
    <submittedName>
        <fullName evidence="2">Uncharacterized protein</fullName>
    </submittedName>
</protein>
<organism evidence="2">
    <name type="scientific">uncultured Caudovirales phage</name>
    <dbReference type="NCBI Taxonomy" id="2100421"/>
    <lineage>
        <taxon>Viruses</taxon>
        <taxon>Duplodnaviria</taxon>
        <taxon>Heunggongvirae</taxon>
        <taxon>Uroviricota</taxon>
        <taxon>Caudoviricetes</taxon>
        <taxon>Peduoviridae</taxon>
        <taxon>Maltschvirus</taxon>
        <taxon>Maltschvirus maltsch</taxon>
    </lineage>
</organism>
<keyword evidence="1" id="KW-0472">Membrane</keyword>
<gene>
    <name evidence="2" type="ORF">UFOVP95_49</name>
</gene>
<sequence length="72" mass="8434">MWGARSEELVDPSPFPLYKSPLVNNTLHILALVMVGLHSHVMVIMVFYRLSMSIMEFHRAWEWVVLDRSVYS</sequence>